<dbReference type="Gene3D" id="1.10.510.10">
    <property type="entry name" value="Transferase(Phosphotransferase) domain 1"/>
    <property type="match status" value="1"/>
</dbReference>
<evidence type="ECO:0000256" key="8">
    <source>
        <dbReference type="ARBA" id="ARBA00037847"/>
    </source>
</evidence>
<dbReference type="PANTHER" id="PTHR22618:SF2">
    <property type="entry name" value="PROTEIN O-MANNOSE KINASE"/>
    <property type="match status" value="1"/>
</dbReference>
<keyword evidence="5" id="KW-0067">ATP-binding</keyword>
<protein>
    <recommendedName>
        <fullName evidence="11">Protein O-mannose kinase</fullName>
    </recommendedName>
</protein>
<dbReference type="GO" id="GO:0005524">
    <property type="term" value="F:ATP binding"/>
    <property type="evidence" value="ECO:0007669"/>
    <property type="project" value="UniProtKB-KW"/>
</dbReference>
<dbReference type="GO" id="GO:0016773">
    <property type="term" value="F:phosphotransferase activity, alcohol group as acceptor"/>
    <property type="evidence" value="ECO:0007669"/>
    <property type="project" value="TreeGrafter"/>
</dbReference>
<evidence type="ECO:0000256" key="7">
    <source>
        <dbReference type="ARBA" id="ARBA00023136"/>
    </source>
</evidence>
<dbReference type="SUPFAM" id="SSF56112">
    <property type="entry name" value="Protein kinase-like (PK-like)"/>
    <property type="match status" value="1"/>
</dbReference>
<keyword evidence="6" id="KW-1133">Transmembrane helix</keyword>
<evidence type="ECO:0000256" key="2">
    <source>
        <dbReference type="ARBA" id="ARBA00022692"/>
    </source>
</evidence>
<dbReference type="GO" id="GO:0005789">
    <property type="term" value="C:endoplasmic reticulum membrane"/>
    <property type="evidence" value="ECO:0007669"/>
    <property type="project" value="TreeGrafter"/>
</dbReference>
<keyword evidence="10" id="KW-1185">Reference proteome</keyword>
<evidence type="ECO:0000313" key="10">
    <source>
        <dbReference type="Proteomes" id="UP000005408"/>
    </source>
</evidence>
<dbReference type="Proteomes" id="UP000005408">
    <property type="component" value="Unassembled WGS sequence"/>
</dbReference>
<evidence type="ECO:0000256" key="3">
    <source>
        <dbReference type="ARBA" id="ARBA00022741"/>
    </source>
</evidence>
<dbReference type="EnsemblMetazoa" id="G16248.1">
    <property type="protein sequence ID" value="G16248.1:cds"/>
    <property type="gene ID" value="G16248"/>
</dbReference>
<dbReference type="AlphaFoldDB" id="A0A8W8IX34"/>
<evidence type="ECO:0000256" key="4">
    <source>
        <dbReference type="ARBA" id="ARBA00022777"/>
    </source>
</evidence>
<evidence type="ECO:0000256" key="1">
    <source>
        <dbReference type="ARBA" id="ARBA00022679"/>
    </source>
</evidence>
<keyword evidence="3" id="KW-0547">Nucleotide-binding</keyword>
<evidence type="ECO:0008006" key="11">
    <source>
        <dbReference type="Google" id="ProtNLM"/>
    </source>
</evidence>
<dbReference type="GO" id="GO:0006493">
    <property type="term" value="P:protein O-linked glycosylation"/>
    <property type="evidence" value="ECO:0007669"/>
    <property type="project" value="InterPro"/>
</dbReference>
<evidence type="ECO:0000313" key="9">
    <source>
        <dbReference type="EnsemblMetazoa" id="G16248.1:cds"/>
    </source>
</evidence>
<keyword evidence="2" id="KW-0812">Transmembrane</keyword>
<sequence length="352" mass="40822">MLLQILKAYAESIDHLIPGNPILKHKPRAFSSPQNFTCTWSVVENREICKPVCDHGYFGLYGMKKCQPLLTCEDIEQLKLEGNIGNSGYVKEVWHSYWQKFPVVVKKLRKFDRAGKIAGPGYLQGINLMKNFYRPSVLLQLVGHCNDTIVTEVHRLLDARDLEIRFKEYPLYNTLQTRMQLCVSYVDILRTLHSGHDGKIYVQCDANHIQKLAGQFLFTEDFRLVLSDVDSMETILVNGTNKRLIKCTVWGEVTGRFPAPEELWPYKGGYDASKLPLYDEKIEIWKIPDVCLYFLGDDVSTRQLKRSLKDIHKQCKNRNPRKRPTAEQVYKTYLTIYKDMIKGNFSGFKERV</sequence>
<proteinExistence type="predicted"/>
<keyword evidence="1" id="KW-0808">Transferase</keyword>
<evidence type="ECO:0000256" key="5">
    <source>
        <dbReference type="ARBA" id="ARBA00022840"/>
    </source>
</evidence>
<keyword evidence="4" id="KW-0418">Kinase</keyword>
<reference evidence="9" key="1">
    <citation type="submission" date="2022-08" db="UniProtKB">
        <authorList>
            <consortium name="EnsemblMetazoa"/>
        </authorList>
    </citation>
    <scope>IDENTIFICATION</scope>
    <source>
        <strain evidence="9">05x7-T-G4-1.051#20</strain>
    </source>
</reference>
<dbReference type="InterPro" id="IPR039318">
    <property type="entry name" value="POMK"/>
</dbReference>
<keyword evidence="7" id="KW-0472">Membrane</keyword>
<evidence type="ECO:0000256" key="6">
    <source>
        <dbReference type="ARBA" id="ARBA00022989"/>
    </source>
</evidence>
<dbReference type="PANTHER" id="PTHR22618">
    <property type="entry name" value="PROTEIN O-MANNOSE KINASE"/>
    <property type="match status" value="1"/>
</dbReference>
<organism evidence="9 10">
    <name type="scientific">Magallana gigas</name>
    <name type="common">Pacific oyster</name>
    <name type="synonym">Crassostrea gigas</name>
    <dbReference type="NCBI Taxonomy" id="29159"/>
    <lineage>
        <taxon>Eukaryota</taxon>
        <taxon>Metazoa</taxon>
        <taxon>Spiralia</taxon>
        <taxon>Lophotrochozoa</taxon>
        <taxon>Mollusca</taxon>
        <taxon>Bivalvia</taxon>
        <taxon>Autobranchia</taxon>
        <taxon>Pteriomorphia</taxon>
        <taxon>Ostreida</taxon>
        <taxon>Ostreoidea</taxon>
        <taxon>Ostreidae</taxon>
        <taxon>Magallana</taxon>
    </lineage>
</organism>
<accession>A0A8W8IX34</accession>
<dbReference type="GO" id="GO:0019200">
    <property type="term" value="F:carbohydrate kinase activity"/>
    <property type="evidence" value="ECO:0007669"/>
    <property type="project" value="InterPro"/>
</dbReference>
<comment type="subcellular location">
    <subcellularLocation>
        <location evidence="8">Endomembrane system</location>
        <topology evidence="8">Single-pass membrane protein</topology>
    </subcellularLocation>
</comment>
<dbReference type="InterPro" id="IPR011009">
    <property type="entry name" value="Kinase-like_dom_sf"/>
</dbReference>
<name>A0A8W8IX34_MAGGI</name>